<dbReference type="InterPro" id="IPR037476">
    <property type="entry name" value="PCH1"/>
</dbReference>
<dbReference type="AlphaFoldDB" id="A0AA87ZNR3"/>
<dbReference type="GO" id="GO:0010099">
    <property type="term" value="P:regulation of photomorphogenesis"/>
    <property type="evidence" value="ECO:0007669"/>
    <property type="project" value="InterPro"/>
</dbReference>
<feature type="compositionally biased region" description="Polar residues" evidence="1">
    <location>
        <begin position="531"/>
        <end position="541"/>
    </location>
</feature>
<evidence type="ECO:0008006" key="4">
    <source>
        <dbReference type="Google" id="ProtNLM"/>
    </source>
</evidence>
<reference evidence="2" key="1">
    <citation type="submission" date="2023-07" db="EMBL/GenBank/DDBJ databases">
        <title>draft genome sequence of fig (Ficus carica).</title>
        <authorList>
            <person name="Takahashi T."/>
            <person name="Nishimura K."/>
        </authorList>
    </citation>
    <scope>NUCLEOTIDE SEQUENCE</scope>
</reference>
<proteinExistence type="predicted"/>
<feature type="region of interest" description="Disordered" evidence="1">
    <location>
        <begin position="667"/>
        <end position="695"/>
    </location>
</feature>
<feature type="region of interest" description="Disordered" evidence="1">
    <location>
        <begin position="508"/>
        <end position="541"/>
    </location>
</feature>
<evidence type="ECO:0000313" key="3">
    <source>
        <dbReference type="Proteomes" id="UP001187192"/>
    </source>
</evidence>
<keyword evidence="3" id="KW-1185">Reference proteome</keyword>
<feature type="compositionally biased region" description="Polar residues" evidence="1">
    <location>
        <begin position="24"/>
        <end position="55"/>
    </location>
</feature>
<dbReference type="PANTHER" id="PTHR36062:SF1">
    <property type="entry name" value="OS01G0687300 PROTEIN"/>
    <property type="match status" value="1"/>
</dbReference>
<feature type="compositionally biased region" description="Polar residues" evidence="1">
    <location>
        <begin position="632"/>
        <end position="648"/>
    </location>
</feature>
<accession>A0AA87ZNR3</accession>
<name>A0AA87ZNR3_FICCA</name>
<comment type="caution">
    <text evidence="2">The sequence shown here is derived from an EMBL/GenBank/DDBJ whole genome shotgun (WGS) entry which is preliminary data.</text>
</comment>
<dbReference type="EMBL" id="BTGU01000007">
    <property type="protein sequence ID" value="GMN37342.1"/>
    <property type="molecule type" value="Genomic_DNA"/>
</dbReference>
<sequence>MAIHGCTDSGRLLTLKPSHVAETDSPQLPTKPNQTHSSASRTPKSCNGNEGVSKQAVHSQRSVWMAHWMSSTTSCKPSAKQACGRLSISVESQQDDRVAAKQQQQHNDSECGKGLSEMAETRRVKVLDESVIAGSERLMSPFPMFNLLQRKGDGVESSSHTERDRGNRLVSLRGSERPEGVSEYPEEERIVESNSLAITNKSFMEDFMASSSKTVPYGFSLGKTAVRSTCKQVETSRSNSVLESGERTTNAVYNSSSVCLVNEKAVNDLFGKSRNPFVRPNELALWPRNLSTSRSQQPEFVSKQCHKTQDHTGMELFPRKNSPIEVTKSEKLHWECFSVPSLPCSEHDMEATRHCTTVDSMEESSRGLKRLSTTHNFLATKRTAFDLSEGGHHTLKESTVSAKMKEKASPELFRVDRHIGFPIRTGVKLKLLGSSTASDEVKEAGELQALSVNLKNESSAETNTMDLDTFWKNHVSGVVSSSSNKHIELEQRSPTSHTALALAREVGGRPPKAKLPDINQEPNNLAAYGSSADTSTSKTQSLDAEHLLSNAEQPTNFKSTACFVGCLEPELSGRWVKRLKLSPSSARGTQSSKMGEDYSHEKVSNVFSKIMKCSLTNSEPITGRSDVKEQGELNQRTNLWNGKSSSSESVRENRDVLLSHPWIQRLRQNPVSSTHEKSKPLEISKPQGSKATVDKFQDKQFPSLAAMALMGKAMVGFRSCQFRKKGSSVVWSS</sequence>
<organism evidence="2 3">
    <name type="scientific">Ficus carica</name>
    <name type="common">Common fig</name>
    <dbReference type="NCBI Taxonomy" id="3494"/>
    <lineage>
        <taxon>Eukaryota</taxon>
        <taxon>Viridiplantae</taxon>
        <taxon>Streptophyta</taxon>
        <taxon>Embryophyta</taxon>
        <taxon>Tracheophyta</taxon>
        <taxon>Spermatophyta</taxon>
        <taxon>Magnoliopsida</taxon>
        <taxon>eudicotyledons</taxon>
        <taxon>Gunneridae</taxon>
        <taxon>Pentapetalae</taxon>
        <taxon>rosids</taxon>
        <taxon>fabids</taxon>
        <taxon>Rosales</taxon>
        <taxon>Moraceae</taxon>
        <taxon>Ficeae</taxon>
        <taxon>Ficus</taxon>
    </lineage>
</organism>
<protein>
    <recommendedName>
        <fullName evidence="4">F-box protein</fullName>
    </recommendedName>
</protein>
<feature type="region of interest" description="Disordered" evidence="1">
    <location>
        <begin position="1"/>
        <end position="55"/>
    </location>
</feature>
<dbReference type="PANTHER" id="PTHR36062">
    <property type="entry name" value="OS01G0687300 PROTEIN"/>
    <property type="match status" value="1"/>
</dbReference>
<feature type="region of interest" description="Disordered" evidence="1">
    <location>
        <begin position="153"/>
        <end position="184"/>
    </location>
</feature>
<evidence type="ECO:0000256" key="1">
    <source>
        <dbReference type="SAM" id="MobiDB-lite"/>
    </source>
</evidence>
<gene>
    <name evidence="2" type="ORF">TIFTF001_006738</name>
</gene>
<feature type="region of interest" description="Disordered" evidence="1">
    <location>
        <begin position="618"/>
        <end position="651"/>
    </location>
</feature>
<evidence type="ECO:0000313" key="2">
    <source>
        <dbReference type="EMBL" id="GMN37342.1"/>
    </source>
</evidence>
<dbReference type="Proteomes" id="UP001187192">
    <property type="component" value="Unassembled WGS sequence"/>
</dbReference>
<feature type="compositionally biased region" description="Basic and acidic residues" evidence="1">
    <location>
        <begin position="153"/>
        <end position="167"/>
    </location>
</feature>